<proteinExistence type="inferred from homology"/>
<evidence type="ECO:0000256" key="2">
    <source>
        <dbReference type="ARBA" id="ARBA00022679"/>
    </source>
</evidence>
<dbReference type="InterPro" id="IPR050750">
    <property type="entry name" value="C5-MTase"/>
</dbReference>
<dbReference type="PRINTS" id="PR00105">
    <property type="entry name" value="C5METTRFRASE"/>
</dbReference>
<dbReference type="PROSITE" id="PS00094">
    <property type="entry name" value="C5_MTASE_1"/>
    <property type="match status" value="1"/>
</dbReference>
<evidence type="ECO:0000256" key="5">
    <source>
        <dbReference type="ARBA" id="ARBA00047422"/>
    </source>
</evidence>
<feature type="active site" evidence="6">
    <location>
        <position position="84"/>
    </location>
</feature>
<dbReference type="CDD" id="cd00315">
    <property type="entry name" value="Cyt_C5_DNA_methylase"/>
    <property type="match status" value="1"/>
</dbReference>
<keyword evidence="3 6" id="KW-0949">S-adenosyl-L-methionine</keyword>
<dbReference type="GO" id="GO:0032259">
    <property type="term" value="P:methylation"/>
    <property type="evidence" value="ECO:0007669"/>
    <property type="project" value="UniProtKB-KW"/>
</dbReference>
<dbReference type="Pfam" id="PF00145">
    <property type="entry name" value="DNA_methylase"/>
    <property type="match status" value="2"/>
</dbReference>
<dbReference type="InterPro" id="IPR018117">
    <property type="entry name" value="C5_DNA_meth_AS"/>
</dbReference>
<dbReference type="PANTHER" id="PTHR46098">
    <property type="entry name" value="TRNA (CYTOSINE(38)-C(5))-METHYLTRANSFERASE"/>
    <property type="match status" value="1"/>
</dbReference>
<evidence type="ECO:0000313" key="9">
    <source>
        <dbReference type="EMBL" id="CAA6805343.1"/>
    </source>
</evidence>
<sequence length="657" mass="74934">MKNKNFKFIDLFAGIGGFHQSMYELGGECVFASEIDLNARKTYEHNFSKHSPNLFSNGLFNKDIKTIMPEEIPNFDVLCAGFPCQPFSQAGKKYGFEDNHKSERGNLFFDIAEIIKVKRPKAFFLENVRGLVKHDNGNTFKTIQHILTEELGYSFYHQIVKASDYGLPQLRPRAFMIGFRDEELLQGFNFPPKIPLKFNMSDVWGGECSREIGFTVRVGGRGSKIDDRRNWDAYLVNGEVRRLSFKEAQKIQGFPDDYHFPVSATQAMKQLGNSVAIDAVKCVGHNLIEYMNNLDNKGKQMKKTNNKGEWTELYTFIKILLEQRLVLSDKDLNPTGEYFKVNKVTTENLELDFIPLSEFSIKSVNRNTKEEVEIGISEIINSDTLANILNKIKTGRGTFEINDFEVIQTSLGFSVVKGGTSSQKADIVLGIEHHSFIKENESFGIKSYLGNKLTLLNASGNTNFMFEIVNLDNNKITEINSISTRTKLKDRIESIITNGGVFNYLKAEKDTMNYNLKMVDNILPNIIGYLLMTFYGNRVSKISNIVDYLCDNTDILNELDIDDKEMLINKLKKFLVDILLGFFAGSKWDGSYESNGTIVVKENGSLVTFHIIDMESLKDYLYENIRLDTPSSSRHKFGTIIQDKTKNYLKLNLQLRF</sequence>
<evidence type="ECO:0000256" key="4">
    <source>
        <dbReference type="ARBA" id="ARBA00022747"/>
    </source>
</evidence>
<dbReference type="InterPro" id="IPR001525">
    <property type="entry name" value="C5_MeTfrase"/>
</dbReference>
<comment type="similarity">
    <text evidence="6 7">Belongs to the class I-like SAM-binding methyltransferase superfamily. C5-methyltransferase family.</text>
</comment>
<gene>
    <name evidence="9" type="ORF">HELGO_WM11451</name>
</gene>
<dbReference type="PANTHER" id="PTHR46098:SF1">
    <property type="entry name" value="TRNA (CYTOSINE(38)-C(5))-METHYLTRANSFERASE"/>
    <property type="match status" value="1"/>
</dbReference>
<keyword evidence="2 6" id="KW-0808">Transferase</keyword>
<accession>A0A6S6SAD2</accession>
<evidence type="ECO:0000256" key="8">
    <source>
        <dbReference type="RuleBase" id="RU000417"/>
    </source>
</evidence>
<dbReference type="GO" id="GO:0003886">
    <property type="term" value="F:DNA (cytosine-5-)-methyltransferase activity"/>
    <property type="evidence" value="ECO:0007669"/>
    <property type="project" value="UniProtKB-EC"/>
</dbReference>
<dbReference type="InterPro" id="IPR029063">
    <property type="entry name" value="SAM-dependent_MTases_sf"/>
</dbReference>
<dbReference type="SUPFAM" id="SSF53335">
    <property type="entry name" value="S-adenosyl-L-methionine-dependent methyltransferases"/>
    <property type="match status" value="1"/>
</dbReference>
<comment type="catalytic activity">
    <reaction evidence="5 8">
        <text>a 2'-deoxycytidine in DNA + S-adenosyl-L-methionine = a 5-methyl-2'-deoxycytidine in DNA + S-adenosyl-L-homocysteine + H(+)</text>
        <dbReference type="Rhea" id="RHEA:13681"/>
        <dbReference type="Rhea" id="RHEA-COMP:11369"/>
        <dbReference type="Rhea" id="RHEA-COMP:11370"/>
        <dbReference type="ChEBI" id="CHEBI:15378"/>
        <dbReference type="ChEBI" id="CHEBI:57856"/>
        <dbReference type="ChEBI" id="CHEBI:59789"/>
        <dbReference type="ChEBI" id="CHEBI:85452"/>
        <dbReference type="ChEBI" id="CHEBI:85454"/>
        <dbReference type="EC" id="2.1.1.37"/>
    </reaction>
</comment>
<protein>
    <recommendedName>
        <fullName evidence="8">Cytosine-specific methyltransferase</fullName>
        <ecNumber evidence="8">2.1.1.37</ecNumber>
    </recommendedName>
</protein>
<reference evidence="9" key="1">
    <citation type="submission" date="2020-01" db="EMBL/GenBank/DDBJ databases">
        <authorList>
            <person name="Meier V. D."/>
            <person name="Meier V D."/>
        </authorList>
    </citation>
    <scope>NUCLEOTIDE SEQUENCE</scope>
    <source>
        <strain evidence="9">HLG_WM_MAG_02</strain>
    </source>
</reference>
<dbReference type="InterPro" id="IPR019062">
    <property type="entry name" value="Restrct_endonuc_II_HpaII"/>
</dbReference>
<organism evidence="9">
    <name type="scientific">uncultured Sulfurovum sp</name>
    <dbReference type="NCBI Taxonomy" id="269237"/>
    <lineage>
        <taxon>Bacteria</taxon>
        <taxon>Pseudomonadati</taxon>
        <taxon>Campylobacterota</taxon>
        <taxon>Epsilonproteobacteria</taxon>
        <taxon>Campylobacterales</taxon>
        <taxon>Sulfurovaceae</taxon>
        <taxon>Sulfurovum</taxon>
        <taxon>environmental samples</taxon>
    </lineage>
</organism>
<dbReference type="Gene3D" id="3.90.120.10">
    <property type="entry name" value="DNA Methylase, subunit A, domain 2"/>
    <property type="match status" value="1"/>
</dbReference>
<dbReference type="EC" id="2.1.1.37" evidence="8"/>
<dbReference type="AlphaFoldDB" id="A0A6S6SAD2"/>
<evidence type="ECO:0000256" key="7">
    <source>
        <dbReference type="RuleBase" id="RU000416"/>
    </source>
</evidence>
<dbReference type="PROSITE" id="PS51679">
    <property type="entry name" value="SAM_MT_C5"/>
    <property type="match status" value="1"/>
</dbReference>
<dbReference type="NCBIfam" id="TIGR00675">
    <property type="entry name" value="dcm"/>
    <property type="match status" value="1"/>
</dbReference>
<dbReference type="GO" id="GO:0009307">
    <property type="term" value="P:DNA restriction-modification system"/>
    <property type="evidence" value="ECO:0007669"/>
    <property type="project" value="UniProtKB-KW"/>
</dbReference>
<evidence type="ECO:0000256" key="3">
    <source>
        <dbReference type="ARBA" id="ARBA00022691"/>
    </source>
</evidence>
<evidence type="ECO:0000256" key="1">
    <source>
        <dbReference type="ARBA" id="ARBA00022603"/>
    </source>
</evidence>
<dbReference type="Pfam" id="PF09561">
    <property type="entry name" value="RE_HpaII"/>
    <property type="match status" value="1"/>
</dbReference>
<keyword evidence="4" id="KW-0680">Restriction system</keyword>
<name>A0A6S6SAD2_9BACT</name>
<dbReference type="Gene3D" id="3.40.50.150">
    <property type="entry name" value="Vaccinia Virus protein VP39"/>
    <property type="match status" value="1"/>
</dbReference>
<keyword evidence="1 6" id="KW-0489">Methyltransferase</keyword>
<dbReference type="EMBL" id="CACVAZ010000023">
    <property type="protein sequence ID" value="CAA6805343.1"/>
    <property type="molecule type" value="Genomic_DNA"/>
</dbReference>
<evidence type="ECO:0000256" key="6">
    <source>
        <dbReference type="PROSITE-ProRule" id="PRU01016"/>
    </source>
</evidence>